<name>A0ABU2U6W4_9ACTN</name>
<feature type="region of interest" description="Disordered" evidence="2">
    <location>
        <begin position="128"/>
        <end position="147"/>
    </location>
</feature>
<keyword evidence="1" id="KW-0175">Coiled coil</keyword>
<feature type="compositionally biased region" description="Basic and acidic residues" evidence="2">
    <location>
        <begin position="128"/>
        <end position="137"/>
    </location>
</feature>
<dbReference type="InterPro" id="IPR046229">
    <property type="entry name" value="TnpC-like"/>
</dbReference>
<dbReference type="Pfam" id="PF19776">
    <property type="entry name" value="DUF6262"/>
    <property type="match status" value="1"/>
</dbReference>
<reference evidence="4" key="1">
    <citation type="submission" date="2023-07" db="EMBL/GenBank/DDBJ databases">
        <title>30 novel species of actinomycetes from the DSMZ collection.</title>
        <authorList>
            <person name="Nouioui I."/>
        </authorList>
    </citation>
    <scope>NUCLEOTIDE SEQUENCE [LARGE SCALE GENOMIC DNA]</scope>
    <source>
        <strain evidence="4">DSM 41699</strain>
    </source>
</reference>
<evidence type="ECO:0000313" key="3">
    <source>
        <dbReference type="EMBL" id="MDT0468966.1"/>
    </source>
</evidence>
<evidence type="ECO:0000256" key="2">
    <source>
        <dbReference type="SAM" id="MobiDB-lite"/>
    </source>
</evidence>
<dbReference type="RefSeq" id="WP_311700407.1">
    <property type="nucleotide sequence ID" value="NZ_JAVREY010000089.1"/>
</dbReference>
<feature type="coiled-coil region" evidence="1">
    <location>
        <begin position="88"/>
        <end position="122"/>
    </location>
</feature>
<proteinExistence type="predicted"/>
<accession>A0ABU2U6W4</accession>
<gene>
    <name evidence="3" type="ORF">RM764_39360</name>
</gene>
<comment type="caution">
    <text evidence="3">The sequence shown here is derived from an EMBL/GenBank/DDBJ whole genome shotgun (WGS) entry which is preliminary data.</text>
</comment>
<organism evidence="3 4">
    <name type="scientific">Streptomyces gibsoniae</name>
    <dbReference type="NCBI Taxonomy" id="3075529"/>
    <lineage>
        <taxon>Bacteria</taxon>
        <taxon>Bacillati</taxon>
        <taxon>Actinomycetota</taxon>
        <taxon>Actinomycetes</taxon>
        <taxon>Kitasatosporales</taxon>
        <taxon>Streptomycetaceae</taxon>
        <taxon>Streptomyces</taxon>
    </lineage>
</organism>
<evidence type="ECO:0000256" key="1">
    <source>
        <dbReference type="SAM" id="Coils"/>
    </source>
</evidence>
<keyword evidence="4" id="KW-1185">Reference proteome</keyword>
<sequence>MPADNSHLIVDAARRRSAATRRRAVAALRRMDATGTTITFETVAREAGVSRSWLYNQPDLRAEIERLRAGRRSIPAARPVPDRQRASDASLLRRLEAATERNRQLEAENRELRDALALALGERRTADLTGRRGDTPNKKTSAVIGPC</sequence>
<protein>
    <submittedName>
        <fullName evidence="3">DUF6262 family protein</fullName>
    </submittedName>
</protein>
<evidence type="ECO:0000313" key="4">
    <source>
        <dbReference type="Proteomes" id="UP001183809"/>
    </source>
</evidence>
<dbReference type="Proteomes" id="UP001183809">
    <property type="component" value="Unassembled WGS sequence"/>
</dbReference>
<dbReference type="EMBL" id="JAVREY010000089">
    <property type="protein sequence ID" value="MDT0468966.1"/>
    <property type="molecule type" value="Genomic_DNA"/>
</dbReference>